<dbReference type="GO" id="GO:2001059">
    <property type="term" value="P:D-tagatose 6-phosphate catabolic process"/>
    <property type="evidence" value="ECO:0007669"/>
    <property type="project" value="UniProtKB-UniPathway"/>
</dbReference>
<proteinExistence type="inferred from homology"/>
<dbReference type="GO" id="GO:0009024">
    <property type="term" value="F:tagatose-6-phosphate kinase activity"/>
    <property type="evidence" value="ECO:0007669"/>
    <property type="project" value="UniProtKB-EC"/>
</dbReference>
<dbReference type="GO" id="GO:0008443">
    <property type="term" value="F:phosphofructokinase activity"/>
    <property type="evidence" value="ECO:0007669"/>
    <property type="project" value="TreeGrafter"/>
</dbReference>
<dbReference type="Pfam" id="PF00294">
    <property type="entry name" value="PfkB"/>
    <property type="match status" value="1"/>
</dbReference>
<dbReference type="NCBIfam" id="TIGR03168">
    <property type="entry name" value="1-PFK"/>
    <property type="match status" value="1"/>
</dbReference>
<evidence type="ECO:0000256" key="3">
    <source>
        <dbReference type="ARBA" id="ARBA00022741"/>
    </source>
</evidence>
<protein>
    <recommendedName>
        <fullName evidence="6">Tagatose-6-phosphate kinase</fullName>
        <ecNumber evidence="6">2.7.1.144</ecNumber>
    </recommendedName>
</protein>
<evidence type="ECO:0000313" key="9">
    <source>
        <dbReference type="Proteomes" id="UP000295008"/>
    </source>
</evidence>
<keyword evidence="9" id="KW-1185">Reference proteome</keyword>
<dbReference type="EC" id="2.7.1.144" evidence="6"/>
<sequence length="311" mass="33773">MINTLTLNPAIDRVLYLDKFEKNVTNRVDHSTDVIGGKGTHVSINLRLLGLNSRAFGIVHGGSGERIIEYLRRYDLDVAFLHRKNENSRTNYLFVEKSNDCTIVAEKGVSLVKEDLDEIVALLKEKTAPGDDLVISGDASNYSDPLVYNEILEHLKDKRLKIFLDTSGPTLLKCIEVAPFLIKPNLDELSLLCGKKIAGDDQSVLAALQSLDRYQVEIIAVSLGKDGSIVKCPQGIFKAIPPRVNVCNTIGCGDSYLAGLIYGFNAGAPIEQIIKTATAVSAATAESSLSVGFDPARADQLIAQCQVKKIG</sequence>
<dbReference type="GO" id="GO:0005988">
    <property type="term" value="P:lactose metabolic process"/>
    <property type="evidence" value="ECO:0007669"/>
    <property type="project" value="UniProtKB-KW"/>
</dbReference>
<dbReference type="InterPro" id="IPR029056">
    <property type="entry name" value="Ribokinase-like"/>
</dbReference>
<dbReference type="InterPro" id="IPR011611">
    <property type="entry name" value="PfkB_dom"/>
</dbReference>
<dbReference type="PANTHER" id="PTHR46566">
    <property type="entry name" value="1-PHOSPHOFRUCTOKINASE-RELATED"/>
    <property type="match status" value="1"/>
</dbReference>
<dbReference type="AlphaFoldDB" id="A0A4R1SBX0"/>
<feature type="domain" description="Carbohydrate kinase PfkB" evidence="7">
    <location>
        <begin position="11"/>
        <end position="288"/>
    </location>
</feature>
<dbReference type="GO" id="GO:0005524">
    <property type="term" value="F:ATP binding"/>
    <property type="evidence" value="ECO:0007669"/>
    <property type="project" value="UniProtKB-KW"/>
</dbReference>
<keyword evidence="5 6" id="KW-0067">ATP-binding</keyword>
<evidence type="ECO:0000256" key="5">
    <source>
        <dbReference type="ARBA" id="ARBA00022840"/>
    </source>
</evidence>
<evidence type="ECO:0000256" key="1">
    <source>
        <dbReference type="ARBA" id="ARBA00005380"/>
    </source>
</evidence>
<evidence type="ECO:0000313" key="8">
    <source>
        <dbReference type="EMBL" id="TCL77021.1"/>
    </source>
</evidence>
<comment type="similarity">
    <text evidence="1">Belongs to the carbohydrate kinase pfkB family.</text>
</comment>
<dbReference type="Proteomes" id="UP000295008">
    <property type="component" value="Unassembled WGS sequence"/>
</dbReference>
<comment type="similarity">
    <text evidence="6">Belongs to the carbohydrate kinase PfkB family. LacC subfamily.</text>
</comment>
<dbReference type="GO" id="GO:0005829">
    <property type="term" value="C:cytosol"/>
    <property type="evidence" value="ECO:0007669"/>
    <property type="project" value="TreeGrafter"/>
</dbReference>
<keyword evidence="3 6" id="KW-0547">Nucleotide-binding</keyword>
<evidence type="ECO:0000256" key="6">
    <source>
        <dbReference type="PIRNR" id="PIRNR000535"/>
    </source>
</evidence>
<dbReference type="OrthoDB" id="9801219at2"/>
<keyword evidence="6" id="KW-0423">Lactose metabolism</keyword>
<reference evidence="8 9" key="1">
    <citation type="submission" date="2019-03" db="EMBL/GenBank/DDBJ databases">
        <title>Genomic Encyclopedia of Type Strains, Phase IV (KMG-IV): sequencing the most valuable type-strain genomes for metagenomic binning, comparative biology and taxonomic classification.</title>
        <authorList>
            <person name="Goeker M."/>
        </authorList>
    </citation>
    <scope>NUCLEOTIDE SEQUENCE [LARGE SCALE GENOMIC DNA]</scope>
    <source>
        <strain evidence="8 9">LX-B</strain>
    </source>
</reference>
<evidence type="ECO:0000259" key="7">
    <source>
        <dbReference type="Pfam" id="PF00294"/>
    </source>
</evidence>
<dbReference type="InterPro" id="IPR017583">
    <property type="entry name" value="Tagatose/fructose_Pkinase"/>
</dbReference>
<keyword evidence="2 6" id="KW-0808">Transferase</keyword>
<organism evidence="8 9">
    <name type="scientific">Hydrogenispora ethanolica</name>
    <dbReference type="NCBI Taxonomy" id="1082276"/>
    <lineage>
        <taxon>Bacteria</taxon>
        <taxon>Bacillati</taxon>
        <taxon>Bacillota</taxon>
        <taxon>Hydrogenispora</taxon>
    </lineage>
</organism>
<keyword evidence="4 8" id="KW-0418">Kinase</keyword>
<dbReference type="SUPFAM" id="SSF53613">
    <property type="entry name" value="Ribokinase-like"/>
    <property type="match status" value="1"/>
</dbReference>
<dbReference type="UniPathway" id="UPA00704">
    <property type="reaction ID" value="UER00715"/>
</dbReference>
<gene>
    <name evidence="8" type="ORF">EDC14_1001306</name>
</gene>
<name>A0A4R1SBX0_HYDET</name>
<evidence type="ECO:0000256" key="4">
    <source>
        <dbReference type="ARBA" id="ARBA00022777"/>
    </source>
</evidence>
<comment type="pathway">
    <text evidence="6">Carbohydrate metabolism; D-tagatose 6-phosphate degradation; D-glyceraldehyde 3-phosphate and glycerone phosphate from D-tagatose 6-phosphate: step 1/2.</text>
</comment>
<dbReference type="Gene3D" id="3.40.1190.20">
    <property type="match status" value="1"/>
</dbReference>
<dbReference type="PIRSF" id="PIRSF000535">
    <property type="entry name" value="1PFK/6PFK/LacC"/>
    <property type="match status" value="1"/>
</dbReference>
<dbReference type="CDD" id="cd01164">
    <property type="entry name" value="FruK_PfkB_like"/>
    <property type="match status" value="1"/>
</dbReference>
<accession>A0A4R1SBX0</accession>
<dbReference type="EMBL" id="SLUN01000001">
    <property type="protein sequence ID" value="TCL77021.1"/>
    <property type="molecule type" value="Genomic_DNA"/>
</dbReference>
<comment type="caution">
    <text evidence="8">The sequence shown here is derived from an EMBL/GenBank/DDBJ whole genome shotgun (WGS) entry which is preliminary data.</text>
</comment>
<comment type="catalytic activity">
    <reaction evidence="6">
        <text>D-tagatofuranose 6-phosphate + ATP = D-tagatofuranose 1,6-bisphosphate + ADP + H(+)</text>
        <dbReference type="Rhea" id="RHEA:12420"/>
        <dbReference type="ChEBI" id="CHEBI:15378"/>
        <dbReference type="ChEBI" id="CHEBI:30616"/>
        <dbReference type="ChEBI" id="CHEBI:58694"/>
        <dbReference type="ChEBI" id="CHEBI:58695"/>
        <dbReference type="ChEBI" id="CHEBI:456216"/>
        <dbReference type="EC" id="2.7.1.144"/>
    </reaction>
</comment>
<dbReference type="RefSeq" id="WP_132012407.1">
    <property type="nucleotide sequence ID" value="NZ_SLUN01000001.1"/>
</dbReference>
<dbReference type="PANTHER" id="PTHR46566:SF1">
    <property type="entry name" value="1-PHOSPHOFRUCTOKINASE"/>
    <property type="match status" value="1"/>
</dbReference>
<evidence type="ECO:0000256" key="2">
    <source>
        <dbReference type="ARBA" id="ARBA00022679"/>
    </source>
</evidence>